<dbReference type="GO" id="GO:0030976">
    <property type="term" value="F:thiamine pyrophosphate binding"/>
    <property type="evidence" value="ECO:0007669"/>
    <property type="project" value="UniProtKB-UniRule"/>
</dbReference>
<dbReference type="InterPro" id="IPR011766">
    <property type="entry name" value="TPP_enzyme_TPP-bd"/>
</dbReference>
<dbReference type="GO" id="GO:0009234">
    <property type="term" value="P:menaquinone biosynthetic process"/>
    <property type="evidence" value="ECO:0007669"/>
    <property type="project" value="UniProtKB-UniRule"/>
</dbReference>
<dbReference type="CDD" id="cd02009">
    <property type="entry name" value="TPP_SHCHC_synthase"/>
    <property type="match status" value="1"/>
</dbReference>
<feature type="domain" description="Thiamine pyrophosphate enzyme N-terminal TPP-binding" evidence="9">
    <location>
        <begin position="14"/>
        <end position="124"/>
    </location>
</feature>
<evidence type="ECO:0000256" key="7">
    <source>
        <dbReference type="HAMAP-Rule" id="MF_01659"/>
    </source>
</evidence>
<reference evidence="11 13" key="3">
    <citation type="submission" date="2016-10" db="EMBL/GenBank/DDBJ databases">
        <authorList>
            <person name="Varghese N."/>
            <person name="Submissions S."/>
        </authorList>
    </citation>
    <scope>NUCLEOTIDE SEQUENCE [LARGE SCALE GENOMIC DNA]</scope>
    <source>
        <strain evidence="11 13">CGMCC 1.6501</strain>
    </source>
</reference>
<dbReference type="GO" id="GO:0070204">
    <property type="term" value="F:2-succinyl-5-enolpyruvyl-6-hydroxy-3-cyclohexene-1-carboxylic-acid synthase activity"/>
    <property type="evidence" value="ECO:0007669"/>
    <property type="project" value="UniProtKB-UniRule"/>
</dbReference>
<evidence type="ECO:0000256" key="2">
    <source>
        <dbReference type="ARBA" id="ARBA00022679"/>
    </source>
</evidence>
<dbReference type="SUPFAM" id="SSF52518">
    <property type="entry name" value="Thiamin diphosphate-binding fold (THDP-binding)"/>
    <property type="match status" value="2"/>
</dbReference>
<comment type="subunit">
    <text evidence="7">Homodimer.</text>
</comment>
<evidence type="ECO:0000313" key="11">
    <source>
        <dbReference type="EMBL" id="SFK94740.1"/>
    </source>
</evidence>
<comment type="pathway">
    <text evidence="7">Quinol/quinone metabolism; 1,4-dihydroxy-2-naphthoate biosynthesis; 1,4-dihydroxy-2-naphthoate from chorismate: step 2/7.</text>
</comment>
<dbReference type="EMBL" id="CP011366">
    <property type="protein sequence ID" value="AKG74340.1"/>
    <property type="molecule type" value="Genomic_DNA"/>
</dbReference>
<dbReference type="PANTHER" id="PTHR42916:SF1">
    <property type="entry name" value="PROTEIN PHYLLO, CHLOROPLASTIC"/>
    <property type="match status" value="1"/>
</dbReference>
<dbReference type="InterPro" id="IPR004433">
    <property type="entry name" value="MenaQ_synth_MenD"/>
</dbReference>
<dbReference type="InterPro" id="IPR029061">
    <property type="entry name" value="THDP-binding"/>
</dbReference>
<comment type="cofactor">
    <cofactor evidence="7">
        <name>thiamine diphosphate</name>
        <dbReference type="ChEBI" id="CHEBI:58937"/>
    </cofactor>
    <text evidence="7">Binds 1 thiamine pyrophosphate per subunit.</text>
</comment>
<dbReference type="HAMAP" id="MF_01659">
    <property type="entry name" value="MenD"/>
    <property type="match status" value="1"/>
</dbReference>
<dbReference type="EMBL" id="FOTB01000006">
    <property type="protein sequence ID" value="SFK94740.1"/>
    <property type="molecule type" value="Genomic_DNA"/>
</dbReference>
<dbReference type="CDD" id="cd07037">
    <property type="entry name" value="TPP_PYR_MenD"/>
    <property type="match status" value="1"/>
</dbReference>
<keyword evidence="3 7" id="KW-0479">Metal-binding</keyword>
<dbReference type="RefSeq" id="WP_046790522.1">
    <property type="nucleotide sequence ID" value="NZ_CP011366.1"/>
</dbReference>
<keyword evidence="5 7" id="KW-0786">Thiamine pyrophosphate</keyword>
<dbReference type="EC" id="2.2.1.9" evidence="7"/>
<evidence type="ECO:0000256" key="6">
    <source>
        <dbReference type="ARBA" id="ARBA00023211"/>
    </source>
</evidence>
<dbReference type="GO" id="GO:0000287">
    <property type="term" value="F:magnesium ion binding"/>
    <property type="evidence" value="ECO:0007669"/>
    <property type="project" value="UniProtKB-UniRule"/>
</dbReference>
<dbReference type="Gene3D" id="3.40.50.1220">
    <property type="entry name" value="TPP-binding domain"/>
    <property type="match status" value="1"/>
</dbReference>
<comment type="pathway">
    <text evidence="7">Quinol/quinone metabolism; menaquinone biosynthesis.</text>
</comment>
<dbReference type="GO" id="GO:0030145">
    <property type="term" value="F:manganese ion binding"/>
    <property type="evidence" value="ECO:0007669"/>
    <property type="project" value="UniProtKB-UniRule"/>
</dbReference>
<dbReference type="Proteomes" id="UP000183090">
    <property type="component" value="Unassembled WGS sequence"/>
</dbReference>
<evidence type="ECO:0000313" key="12">
    <source>
        <dbReference type="Proteomes" id="UP000034029"/>
    </source>
</evidence>
<evidence type="ECO:0000256" key="3">
    <source>
        <dbReference type="ARBA" id="ARBA00022723"/>
    </source>
</evidence>
<evidence type="ECO:0000256" key="4">
    <source>
        <dbReference type="ARBA" id="ARBA00022842"/>
    </source>
</evidence>
<dbReference type="Proteomes" id="UP000034029">
    <property type="component" value="Chromosome"/>
</dbReference>
<sequence length="555" mass="61865">MNHQELLTRQVFTLVDVLWSYGMEEVVISPGSRSTPIAIAAELHPNIKTHVHPDERSAAFFALGLSKAERSPVGIICTSGTAAANYTPAIAEADLSHIPLIALTADRPHELRDTGAPQSISQNNMYRNYVKFFTELPLADMHESAVELIEAKILQCSVFFTGINTGPVHINVPVREPLMPDVTKLELFNRPKKRMPVYKMVDGAIDVFHGTGLLFIGETQADISGIARMIERDNLTIVVDPRQHLRKTLKNAVTHHDLIFNALSEEQFGFVEENVDFILRIGEPLTSKAANKFLAATHIPQYVISELQNVKTYPVAPEASYIGEIKDTLEHVEFSSGTAAFKNWLTDIDASISRHIDDNINGFTDEGRFTYDIIRNTEGTTTFFLSSSMPIRDVERYDTLNIHSIFANRGANGIDGVVSTALGTAVKRPVTLIIGDVALYHDMNGLLMAKLENIDINIIVFNNNGGGIFSFLPQYAEKDHFERLFGTPLDLDFKHTAALYDFNHSAVTDVNELDVQLLNRSGRNMIEIKTDRDKNLQEHQKLKNEIGEMVRAIGI</sequence>
<dbReference type="Pfam" id="PF02776">
    <property type="entry name" value="TPP_enzyme_N"/>
    <property type="match status" value="1"/>
</dbReference>
<evidence type="ECO:0000313" key="13">
    <source>
        <dbReference type="Proteomes" id="UP000183090"/>
    </source>
</evidence>
<organism evidence="11 13">
    <name type="scientific">Salinicoccus halodurans</name>
    <dbReference type="NCBI Taxonomy" id="407035"/>
    <lineage>
        <taxon>Bacteria</taxon>
        <taxon>Bacillati</taxon>
        <taxon>Bacillota</taxon>
        <taxon>Bacilli</taxon>
        <taxon>Bacillales</taxon>
        <taxon>Staphylococcaceae</taxon>
        <taxon>Salinicoccus</taxon>
    </lineage>
</organism>
<comment type="function">
    <text evidence="7">Catalyzes the thiamine diphosphate-dependent decarboxylation of 2-oxoglutarate and the subsequent addition of the resulting succinic semialdehyde-thiamine pyrophosphate anion to isochorismate to yield 2-succinyl-5-enolpyruvyl-6-hydroxy-3-cyclohexene-1-carboxylate (SEPHCHC).</text>
</comment>
<evidence type="ECO:0000259" key="9">
    <source>
        <dbReference type="Pfam" id="PF02776"/>
    </source>
</evidence>
<keyword evidence="4 7" id="KW-0460">Magnesium</keyword>
<reference evidence="12" key="2">
    <citation type="submission" date="2015-04" db="EMBL/GenBank/DDBJ databases">
        <title>Complete genome sequence of Salinicoccus halodurans strain H3B36, isolated from the Qaidam basin of China.</title>
        <authorList>
            <person name="Ma Y."/>
            <person name="Jiang K."/>
            <person name="Xue Y."/>
        </authorList>
    </citation>
    <scope>NUCLEOTIDE SEQUENCE [LARGE SCALE GENOMIC DNA]</scope>
    <source>
        <strain evidence="12">H3B36</strain>
    </source>
</reference>
<dbReference type="AlphaFoldDB" id="A0A0F7D4J4"/>
<name>A0A0F7D4J4_9STAP</name>
<dbReference type="PANTHER" id="PTHR42916">
    <property type="entry name" value="2-SUCCINYL-5-ENOLPYRUVYL-6-HYDROXY-3-CYCLOHEXENE-1-CARBOXYLATE SYNTHASE"/>
    <property type="match status" value="1"/>
</dbReference>
<keyword evidence="1 7" id="KW-0474">Menaquinone biosynthesis</keyword>
<keyword evidence="6 7" id="KW-0464">Manganese</keyword>
<dbReference type="NCBIfam" id="TIGR00173">
    <property type="entry name" value="menD"/>
    <property type="match status" value="1"/>
</dbReference>
<evidence type="ECO:0000259" key="8">
    <source>
        <dbReference type="Pfam" id="PF02775"/>
    </source>
</evidence>
<proteinExistence type="inferred from homology"/>
<accession>A0A0F7D4J4</accession>
<dbReference type="KEGG" id="shv:AAT16_08900"/>
<comment type="similarity">
    <text evidence="7">Belongs to the TPP enzyme family. MenD subfamily.</text>
</comment>
<keyword evidence="2 7" id="KW-0808">Transferase</keyword>
<protein>
    <recommendedName>
        <fullName evidence="7">2-succinyl-5-enolpyruvyl-6-hydroxy-3-cyclohexene-1-carboxylate synthase</fullName>
        <shortName evidence="7">SEPHCHC synthase</shortName>
        <ecNumber evidence="7">2.2.1.9</ecNumber>
    </recommendedName>
    <alternativeName>
        <fullName evidence="7">Menaquinone biosynthesis protein MenD</fullName>
    </alternativeName>
</protein>
<keyword evidence="12" id="KW-1185">Reference proteome</keyword>
<dbReference type="PIRSF" id="PIRSF004983">
    <property type="entry name" value="MenD"/>
    <property type="match status" value="1"/>
</dbReference>
<dbReference type="OrthoDB" id="9791859at2"/>
<comment type="cofactor">
    <cofactor evidence="7">
        <name>Mg(2+)</name>
        <dbReference type="ChEBI" id="CHEBI:18420"/>
    </cofactor>
    <cofactor evidence="7">
        <name>Mn(2+)</name>
        <dbReference type="ChEBI" id="CHEBI:29035"/>
    </cofactor>
</comment>
<evidence type="ECO:0000313" key="10">
    <source>
        <dbReference type="EMBL" id="AKG74340.1"/>
    </source>
</evidence>
<comment type="catalytic activity">
    <reaction evidence="7">
        <text>isochorismate + 2-oxoglutarate + H(+) = 5-enolpyruvoyl-6-hydroxy-2-succinyl-cyclohex-3-ene-1-carboxylate + CO2</text>
        <dbReference type="Rhea" id="RHEA:25593"/>
        <dbReference type="ChEBI" id="CHEBI:15378"/>
        <dbReference type="ChEBI" id="CHEBI:16526"/>
        <dbReference type="ChEBI" id="CHEBI:16810"/>
        <dbReference type="ChEBI" id="CHEBI:29780"/>
        <dbReference type="ChEBI" id="CHEBI:58818"/>
        <dbReference type="EC" id="2.2.1.9"/>
    </reaction>
</comment>
<gene>
    <name evidence="7" type="primary">menD</name>
    <name evidence="10" type="ORF">AAT16_08900</name>
    <name evidence="11" type="ORF">SAMN05216235_2677</name>
</gene>
<evidence type="ECO:0000256" key="5">
    <source>
        <dbReference type="ARBA" id="ARBA00023052"/>
    </source>
</evidence>
<feature type="domain" description="Thiamine pyrophosphate enzyme TPP-binding" evidence="8">
    <location>
        <begin position="417"/>
        <end position="514"/>
    </location>
</feature>
<dbReference type="InterPro" id="IPR012001">
    <property type="entry name" value="Thiamin_PyroP_enz_TPP-bd_dom"/>
</dbReference>
<dbReference type="Gene3D" id="3.40.50.970">
    <property type="match status" value="2"/>
</dbReference>
<reference evidence="10 12" key="1">
    <citation type="journal article" date="2015" name="Int. J. Syst. Evol. Microbiol.">
        <title>Complete genome sequence of Salinicoccus halodurans H3B36, isolated from the Qaidam Basin in China.</title>
        <authorList>
            <person name="Jiang K."/>
            <person name="Xue Y."/>
            <person name="Ma Y."/>
        </authorList>
    </citation>
    <scope>NUCLEOTIDE SEQUENCE [LARGE SCALE GENOMIC DNA]</scope>
    <source>
        <strain evidence="10 12">H3B36</strain>
    </source>
</reference>
<evidence type="ECO:0000256" key="1">
    <source>
        <dbReference type="ARBA" id="ARBA00022428"/>
    </source>
</evidence>
<dbReference type="Pfam" id="PF02775">
    <property type="entry name" value="TPP_enzyme_C"/>
    <property type="match status" value="1"/>
</dbReference>